<keyword evidence="8 15" id="KW-0547">Nucleotide-binding</keyword>
<dbReference type="EC" id="6.1.1.20" evidence="15"/>
<dbReference type="SMART" id="SM00873">
    <property type="entry name" value="B3_4"/>
    <property type="match status" value="1"/>
</dbReference>
<dbReference type="FunFam" id="2.40.50.140:FF:000045">
    <property type="entry name" value="Phenylalanine--tRNA ligase beta subunit"/>
    <property type="match status" value="1"/>
</dbReference>
<dbReference type="Pfam" id="PF03483">
    <property type="entry name" value="B3_4"/>
    <property type="match status" value="1"/>
</dbReference>
<dbReference type="RefSeq" id="WP_089758680.1">
    <property type="nucleotide sequence ID" value="NZ_FNGO01000004.1"/>
</dbReference>
<keyword evidence="9 15" id="KW-0067">ATP-binding</keyword>
<dbReference type="Gene3D" id="3.50.40.10">
    <property type="entry name" value="Phenylalanyl-trna Synthetase, Chain B, domain 3"/>
    <property type="match status" value="1"/>
</dbReference>
<proteinExistence type="inferred from homology"/>
<comment type="similarity">
    <text evidence="2 15">Belongs to the phenylalanyl-tRNA synthetase beta subunit family. Type 1 subfamily.</text>
</comment>
<dbReference type="GO" id="GO:0009328">
    <property type="term" value="C:phenylalanine-tRNA ligase complex"/>
    <property type="evidence" value="ECO:0007669"/>
    <property type="project" value="TreeGrafter"/>
</dbReference>
<dbReference type="SUPFAM" id="SSF46955">
    <property type="entry name" value="Putative DNA-binding domain"/>
    <property type="match status" value="1"/>
</dbReference>
<dbReference type="OrthoDB" id="9805455at2"/>
<dbReference type="SMART" id="SM00896">
    <property type="entry name" value="FDX-ACB"/>
    <property type="match status" value="1"/>
</dbReference>
<feature type="domain" description="B5" evidence="19">
    <location>
        <begin position="401"/>
        <end position="478"/>
    </location>
</feature>
<dbReference type="InterPro" id="IPR009061">
    <property type="entry name" value="DNA-bd_dom_put_sf"/>
</dbReference>
<evidence type="ECO:0000256" key="9">
    <source>
        <dbReference type="ARBA" id="ARBA00022840"/>
    </source>
</evidence>
<dbReference type="CDD" id="cd02796">
    <property type="entry name" value="tRNA_bind_bactPheRS"/>
    <property type="match status" value="1"/>
</dbReference>
<dbReference type="GO" id="GO:0006432">
    <property type="term" value="P:phenylalanyl-tRNA aminoacylation"/>
    <property type="evidence" value="ECO:0007669"/>
    <property type="project" value="UniProtKB-UniRule"/>
</dbReference>
<evidence type="ECO:0000259" key="18">
    <source>
        <dbReference type="PROSITE" id="PS51447"/>
    </source>
</evidence>
<evidence type="ECO:0000256" key="10">
    <source>
        <dbReference type="ARBA" id="ARBA00022842"/>
    </source>
</evidence>
<evidence type="ECO:0000256" key="4">
    <source>
        <dbReference type="ARBA" id="ARBA00022490"/>
    </source>
</evidence>
<dbReference type="InterPro" id="IPR012340">
    <property type="entry name" value="NA-bd_OB-fold"/>
</dbReference>
<dbReference type="SUPFAM" id="SSF55681">
    <property type="entry name" value="Class II aaRS and biotin synthetases"/>
    <property type="match status" value="1"/>
</dbReference>
<protein>
    <recommendedName>
        <fullName evidence="15">Phenylalanine--tRNA ligase beta subunit</fullName>
        <ecNumber evidence="15">6.1.1.20</ecNumber>
    </recommendedName>
    <alternativeName>
        <fullName evidence="15">Phenylalanyl-tRNA synthetase beta subunit</fullName>
        <shortName evidence="15">PheRS</shortName>
    </alternativeName>
</protein>
<name>A0A1G9K3V5_9FIRM</name>
<dbReference type="InterPro" id="IPR002547">
    <property type="entry name" value="tRNA-bd_dom"/>
</dbReference>
<evidence type="ECO:0000256" key="2">
    <source>
        <dbReference type="ARBA" id="ARBA00008653"/>
    </source>
</evidence>
<dbReference type="Gene3D" id="2.40.50.140">
    <property type="entry name" value="Nucleic acid-binding proteins"/>
    <property type="match status" value="1"/>
</dbReference>
<dbReference type="InterPro" id="IPR005146">
    <property type="entry name" value="B3/B4_tRNA-bd"/>
</dbReference>
<evidence type="ECO:0000313" key="20">
    <source>
        <dbReference type="EMBL" id="SDL43923.1"/>
    </source>
</evidence>
<dbReference type="InterPro" id="IPR045060">
    <property type="entry name" value="Phe-tRNA-ligase_IIc_bsu"/>
</dbReference>
<dbReference type="SUPFAM" id="SSF54991">
    <property type="entry name" value="Anticodon-binding domain of PheRS"/>
    <property type="match status" value="1"/>
</dbReference>
<dbReference type="SMART" id="SM00874">
    <property type="entry name" value="B5"/>
    <property type="match status" value="1"/>
</dbReference>
<dbReference type="InterPro" id="IPR036690">
    <property type="entry name" value="Fdx_antiC-bd_sf"/>
</dbReference>
<keyword evidence="10 15" id="KW-0460">Magnesium</keyword>
<dbReference type="Gene3D" id="3.30.70.380">
    <property type="entry name" value="Ferrodoxin-fold anticodon-binding domain"/>
    <property type="match status" value="1"/>
</dbReference>
<feature type="domain" description="TRNA-binding" evidence="17">
    <location>
        <begin position="39"/>
        <end position="148"/>
    </location>
</feature>
<dbReference type="Gene3D" id="3.30.56.10">
    <property type="match status" value="2"/>
</dbReference>
<dbReference type="SUPFAM" id="SSF56037">
    <property type="entry name" value="PheT/TilS domain"/>
    <property type="match status" value="1"/>
</dbReference>
<dbReference type="PANTHER" id="PTHR10947">
    <property type="entry name" value="PHENYLALANYL-TRNA SYNTHETASE BETA CHAIN AND LEUCINE-RICH REPEAT-CONTAINING PROTEIN 47"/>
    <property type="match status" value="1"/>
</dbReference>
<dbReference type="GO" id="GO:0016740">
    <property type="term" value="F:transferase activity"/>
    <property type="evidence" value="ECO:0007669"/>
    <property type="project" value="UniProtKB-ARBA"/>
</dbReference>
<evidence type="ECO:0000259" key="19">
    <source>
        <dbReference type="PROSITE" id="PS51483"/>
    </source>
</evidence>
<sequence length="801" mass="90778">MKVSYNWLDSYIDLPYTPEELEHELTMAGLEVESREFLGSGLEYIAVGRVIETEKHPEKENLQVCQVDFDGEQRQIICGADNVRANIKVPVALPGTELPDGSRVEEIEMENIRSQGMICSAHELGLEDEKQDAIMELPEDFEAGSKFISESGRDDHVYKLDLTPNYARCLGMLGIARELRALAEKDLEIKWPRTGVKPRGESPVSVSIEEEKLCPRYTARYLEGVEIKPSPRWLQQRLEAVGIRPINNVVDITNFVMLEYNQPLHAFDFDRISGDEIIVRRAEPGEKLITLDDENRRLTEEDLVIADREKAIGLAGVMGGAETEVTGYTENVLLEAACFDPVSIRRTAQRLALSTDSSHRFEREIDITAIEEASNRACYLLEKYASAEVRGDLVDVYPRPYRSESMELKPQRVNAHLGIDITGDEMMDMLKGLGFSCQTGEKEDLLQVEIPGFRTDVECEAGLIEEIARVYGYNNIDYTSPPAREAGGRTDRQKAEKKVSDFLKGQGLEEALCFSLRPREDDFLPYLEETQKEIVKLKNPLSESFATLRTSLLPGLIESLSHNARSQVEVMGIFEMGNVFFEGGNADKRPEENKNLGLASMGADDFRDVWELDAADFFYLKGIAENLLDDLEVNEFNWQRFDHPAFHPGRCAELIIDDEKAGYLGELHPDLIDFYDLPERTSAGEFDFGLLFARSGYREIEYEPLPRHPSIDRDLAFIVDEEVSARELRSAVIEEASSNLSRVRVFDYYRGDQIPDGKKSIALKLKFQNRERTLTEEEIGQDMDNIIERTKKELGASIRGM</sequence>
<dbReference type="InterPro" id="IPR033714">
    <property type="entry name" value="tRNA_bind_bactPheRS"/>
</dbReference>
<evidence type="ECO:0000313" key="21">
    <source>
        <dbReference type="Proteomes" id="UP000199476"/>
    </source>
</evidence>
<dbReference type="EMBL" id="FNGO01000004">
    <property type="protein sequence ID" value="SDL43923.1"/>
    <property type="molecule type" value="Genomic_DNA"/>
</dbReference>
<dbReference type="InterPro" id="IPR020825">
    <property type="entry name" value="Phe-tRNA_synthase-like_B3/B4"/>
</dbReference>
<keyword evidence="7 15" id="KW-0479">Metal-binding</keyword>
<dbReference type="InterPro" id="IPR005121">
    <property type="entry name" value="Fdx_antiC-bd"/>
</dbReference>
<dbReference type="STRING" id="321763.SAMN04488692_104155"/>
<dbReference type="AlphaFoldDB" id="A0A1G9K3V5"/>
<dbReference type="SUPFAM" id="SSF50249">
    <property type="entry name" value="Nucleic acid-binding proteins"/>
    <property type="match status" value="1"/>
</dbReference>
<comment type="caution">
    <text evidence="15">Lacks conserved residue(s) required for the propagation of feature annotation.</text>
</comment>
<evidence type="ECO:0000259" key="17">
    <source>
        <dbReference type="PROSITE" id="PS50886"/>
    </source>
</evidence>
<comment type="subcellular location">
    <subcellularLocation>
        <location evidence="1 15">Cytoplasm</location>
    </subcellularLocation>
</comment>
<dbReference type="FunFam" id="3.50.40.10:FF:000001">
    <property type="entry name" value="Phenylalanine--tRNA ligase beta subunit"/>
    <property type="match status" value="1"/>
</dbReference>
<comment type="cofactor">
    <cofactor evidence="15">
        <name>Mg(2+)</name>
        <dbReference type="ChEBI" id="CHEBI:18420"/>
    </cofactor>
    <text evidence="15">Binds 2 magnesium ions per tetramer.</text>
</comment>
<evidence type="ECO:0000256" key="6">
    <source>
        <dbReference type="ARBA" id="ARBA00022598"/>
    </source>
</evidence>
<dbReference type="PROSITE" id="PS51447">
    <property type="entry name" value="FDX_ACB"/>
    <property type="match status" value="1"/>
</dbReference>
<evidence type="ECO:0000256" key="11">
    <source>
        <dbReference type="ARBA" id="ARBA00022884"/>
    </source>
</evidence>
<dbReference type="PANTHER" id="PTHR10947:SF0">
    <property type="entry name" value="PHENYLALANINE--TRNA LIGASE BETA SUBUNIT"/>
    <property type="match status" value="1"/>
</dbReference>
<feature type="binding site" evidence="15">
    <location>
        <position position="466"/>
    </location>
    <ligand>
        <name>Mg(2+)</name>
        <dbReference type="ChEBI" id="CHEBI:18420"/>
        <note>shared with alpha subunit</note>
    </ligand>
</feature>
<evidence type="ECO:0000256" key="5">
    <source>
        <dbReference type="ARBA" id="ARBA00022555"/>
    </source>
</evidence>
<dbReference type="FunFam" id="3.30.70.380:FF:000001">
    <property type="entry name" value="Phenylalanine--tRNA ligase beta subunit"/>
    <property type="match status" value="1"/>
</dbReference>
<dbReference type="GO" id="GO:0004826">
    <property type="term" value="F:phenylalanine-tRNA ligase activity"/>
    <property type="evidence" value="ECO:0007669"/>
    <property type="project" value="UniProtKB-UniRule"/>
</dbReference>
<dbReference type="Gene3D" id="3.30.930.10">
    <property type="entry name" value="Bira Bifunctional Protein, Domain 2"/>
    <property type="match status" value="1"/>
</dbReference>
<evidence type="ECO:0000256" key="14">
    <source>
        <dbReference type="ARBA" id="ARBA00049255"/>
    </source>
</evidence>
<keyword evidence="21" id="KW-1185">Reference proteome</keyword>
<evidence type="ECO:0000256" key="15">
    <source>
        <dbReference type="HAMAP-Rule" id="MF_00283"/>
    </source>
</evidence>
<dbReference type="CDD" id="cd00769">
    <property type="entry name" value="PheRS_beta_core"/>
    <property type="match status" value="1"/>
</dbReference>
<evidence type="ECO:0000256" key="7">
    <source>
        <dbReference type="ARBA" id="ARBA00022723"/>
    </source>
</evidence>
<keyword evidence="11 16" id="KW-0694">RNA-binding</keyword>
<reference evidence="20 21" key="1">
    <citation type="submission" date="2016-10" db="EMBL/GenBank/DDBJ databases">
        <authorList>
            <person name="de Groot N.N."/>
        </authorList>
    </citation>
    <scope>NUCLEOTIDE SEQUENCE [LARGE SCALE GENOMIC DNA]</scope>
    <source>
        <strain evidence="20 21">SLAS-1</strain>
    </source>
</reference>
<dbReference type="Pfam" id="PF03484">
    <property type="entry name" value="B5"/>
    <property type="match status" value="1"/>
</dbReference>
<dbReference type="PROSITE" id="PS51483">
    <property type="entry name" value="B5"/>
    <property type="match status" value="1"/>
</dbReference>
<dbReference type="PROSITE" id="PS50886">
    <property type="entry name" value="TRBD"/>
    <property type="match status" value="1"/>
</dbReference>
<feature type="binding site" evidence="15">
    <location>
        <position position="456"/>
    </location>
    <ligand>
        <name>Mg(2+)</name>
        <dbReference type="ChEBI" id="CHEBI:18420"/>
        <note>shared with alpha subunit</note>
    </ligand>
</feature>
<feature type="binding site" evidence="15">
    <location>
        <position position="465"/>
    </location>
    <ligand>
        <name>Mg(2+)</name>
        <dbReference type="ChEBI" id="CHEBI:18420"/>
        <note>shared with alpha subunit</note>
    </ligand>
</feature>
<evidence type="ECO:0000256" key="3">
    <source>
        <dbReference type="ARBA" id="ARBA00011209"/>
    </source>
</evidence>
<evidence type="ECO:0000256" key="8">
    <source>
        <dbReference type="ARBA" id="ARBA00022741"/>
    </source>
</evidence>
<evidence type="ECO:0000256" key="13">
    <source>
        <dbReference type="ARBA" id="ARBA00023146"/>
    </source>
</evidence>
<keyword evidence="5 16" id="KW-0820">tRNA-binding</keyword>
<dbReference type="HAMAP" id="MF_00283">
    <property type="entry name" value="Phe_tRNA_synth_beta1"/>
    <property type="match status" value="1"/>
</dbReference>
<dbReference type="InterPro" id="IPR005147">
    <property type="entry name" value="tRNA_synthase_B5-dom"/>
</dbReference>
<keyword evidence="4 15" id="KW-0963">Cytoplasm</keyword>
<dbReference type="Pfam" id="PF17759">
    <property type="entry name" value="tRNA_synthFbeta"/>
    <property type="match status" value="1"/>
</dbReference>
<gene>
    <name evidence="15" type="primary">pheT</name>
    <name evidence="20" type="ORF">SAMN04488692_104155</name>
</gene>
<dbReference type="InterPro" id="IPR041616">
    <property type="entry name" value="PheRS_beta_core"/>
</dbReference>
<dbReference type="InterPro" id="IPR004532">
    <property type="entry name" value="Phe-tRNA-ligase_IIc_bsu_bact"/>
</dbReference>
<evidence type="ECO:0000256" key="1">
    <source>
        <dbReference type="ARBA" id="ARBA00004496"/>
    </source>
</evidence>
<dbReference type="Proteomes" id="UP000199476">
    <property type="component" value="Unassembled WGS sequence"/>
</dbReference>
<evidence type="ECO:0000256" key="16">
    <source>
        <dbReference type="PROSITE-ProRule" id="PRU00209"/>
    </source>
</evidence>
<feature type="domain" description="FDX-ACB" evidence="18">
    <location>
        <begin position="706"/>
        <end position="799"/>
    </location>
</feature>
<comment type="subunit">
    <text evidence="3 15">Tetramer of two alpha and two beta subunits.</text>
</comment>
<dbReference type="GO" id="GO:0005524">
    <property type="term" value="F:ATP binding"/>
    <property type="evidence" value="ECO:0007669"/>
    <property type="project" value="UniProtKB-UniRule"/>
</dbReference>
<dbReference type="GO" id="GO:0140096">
    <property type="term" value="F:catalytic activity, acting on a protein"/>
    <property type="evidence" value="ECO:0007669"/>
    <property type="project" value="UniProtKB-ARBA"/>
</dbReference>
<dbReference type="Pfam" id="PF01588">
    <property type="entry name" value="tRNA_bind"/>
    <property type="match status" value="1"/>
</dbReference>
<dbReference type="Pfam" id="PF03147">
    <property type="entry name" value="FDX-ACB"/>
    <property type="match status" value="1"/>
</dbReference>
<dbReference type="GO" id="GO:0000287">
    <property type="term" value="F:magnesium ion binding"/>
    <property type="evidence" value="ECO:0007669"/>
    <property type="project" value="UniProtKB-UniRule"/>
</dbReference>
<organism evidence="20 21">
    <name type="scientific">Halarsenatibacter silvermanii</name>
    <dbReference type="NCBI Taxonomy" id="321763"/>
    <lineage>
        <taxon>Bacteria</taxon>
        <taxon>Bacillati</taxon>
        <taxon>Bacillota</taxon>
        <taxon>Clostridia</taxon>
        <taxon>Halanaerobiales</taxon>
        <taxon>Halarsenatibacteraceae</taxon>
        <taxon>Halarsenatibacter</taxon>
    </lineage>
</organism>
<dbReference type="NCBIfam" id="TIGR00472">
    <property type="entry name" value="pheT_bact"/>
    <property type="match status" value="1"/>
</dbReference>
<comment type="catalytic activity">
    <reaction evidence="14 15">
        <text>tRNA(Phe) + L-phenylalanine + ATP = L-phenylalanyl-tRNA(Phe) + AMP + diphosphate + H(+)</text>
        <dbReference type="Rhea" id="RHEA:19413"/>
        <dbReference type="Rhea" id="RHEA-COMP:9668"/>
        <dbReference type="Rhea" id="RHEA-COMP:9699"/>
        <dbReference type="ChEBI" id="CHEBI:15378"/>
        <dbReference type="ChEBI" id="CHEBI:30616"/>
        <dbReference type="ChEBI" id="CHEBI:33019"/>
        <dbReference type="ChEBI" id="CHEBI:58095"/>
        <dbReference type="ChEBI" id="CHEBI:78442"/>
        <dbReference type="ChEBI" id="CHEBI:78531"/>
        <dbReference type="ChEBI" id="CHEBI:456215"/>
        <dbReference type="EC" id="6.1.1.20"/>
    </reaction>
</comment>
<keyword evidence="13 15" id="KW-0030">Aminoacyl-tRNA synthetase</keyword>
<evidence type="ECO:0000256" key="12">
    <source>
        <dbReference type="ARBA" id="ARBA00022917"/>
    </source>
</evidence>
<dbReference type="GO" id="GO:0000049">
    <property type="term" value="F:tRNA binding"/>
    <property type="evidence" value="ECO:0007669"/>
    <property type="project" value="UniProtKB-UniRule"/>
</dbReference>
<dbReference type="InterPro" id="IPR045864">
    <property type="entry name" value="aa-tRNA-synth_II/BPL/LPL"/>
</dbReference>
<accession>A0A1G9K3V5</accession>
<keyword evidence="12 15" id="KW-0648">Protein biosynthesis</keyword>
<keyword evidence="6 15" id="KW-0436">Ligase</keyword>
<dbReference type="NCBIfam" id="NF045760">
    <property type="entry name" value="YtpR"/>
    <property type="match status" value="1"/>
</dbReference>